<proteinExistence type="inferred from homology"/>
<evidence type="ECO:0000259" key="7">
    <source>
        <dbReference type="PROSITE" id="PS51935"/>
    </source>
</evidence>
<dbReference type="eggNOG" id="COG0791">
    <property type="taxonomic scope" value="Bacteria"/>
</dbReference>
<feature type="compositionally biased region" description="Low complexity" evidence="5">
    <location>
        <begin position="112"/>
        <end position="125"/>
    </location>
</feature>
<evidence type="ECO:0000256" key="6">
    <source>
        <dbReference type="SAM" id="SignalP"/>
    </source>
</evidence>
<comment type="similarity">
    <text evidence="1">Belongs to the peptidase C40 family.</text>
</comment>
<organism evidence="8 9">
    <name type="scientific">Desulfitobacterium metallireducens DSM 15288</name>
    <dbReference type="NCBI Taxonomy" id="871968"/>
    <lineage>
        <taxon>Bacteria</taxon>
        <taxon>Bacillati</taxon>
        <taxon>Bacillota</taxon>
        <taxon>Clostridia</taxon>
        <taxon>Eubacteriales</taxon>
        <taxon>Desulfitobacteriaceae</taxon>
        <taxon>Desulfitobacterium</taxon>
    </lineage>
</organism>
<evidence type="ECO:0000256" key="3">
    <source>
        <dbReference type="ARBA" id="ARBA00022801"/>
    </source>
</evidence>
<keyword evidence="4" id="KW-0788">Thiol protease</keyword>
<keyword evidence="9" id="KW-1185">Reference proteome</keyword>
<evidence type="ECO:0000313" key="8">
    <source>
        <dbReference type="EMBL" id="AHF06708.1"/>
    </source>
</evidence>
<sequence length="244" mass="25717">MISSSRKVWVGSMTLSSVLLFSSLMGAHYPAQAAEPTTSLKTIVLSSNSVSGYSASATRNKIIASAGKTQTKQAEPTPKVQVAVAEDRKAEVAKTETKKETASKPKQVASATKQQTQVSRSSSTDSSKLVSNAMSLIGTSYVFGGTSRSGFDCSGYTQYVFKGSGISLPRTSYAQFGVGSAVSRNQLQPGDLVFFSTYDQGASHVGIYVGGGSFVHASNSGVRTTSLSESYYASRYMGARRVTN</sequence>
<dbReference type="MEROPS" id="C40.006"/>
<dbReference type="HOGENOM" id="CLU_016043_1_6_9"/>
<accession>W0EB24</accession>
<dbReference type="Gene3D" id="3.90.1720.10">
    <property type="entry name" value="endopeptidase domain like (from Nostoc punctiforme)"/>
    <property type="match status" value="1"/>
</dbReference>
<name>W0EB24_9FIRM</name>
<feature type="signal peptide" evidence="6">
    <location>
        <begin position="1"/>
        <end position="33"/>
    </location>
</feature>
<feature type="compositionally biased region" description="Basic and acidic residues" evidence="5">
    <location>
        <begin position="85"/>
        <end position="103"/>
    </location>
</feature>
<dbReference type="PANTHER" id="PTHR47053:SF1">
    <property type="entry name" value="MUREIN DD-ENDOPEPTIDASE MEPH-RELATED"/>
    <property type="match status" value="1"/>
</dbReference>
<keyword evidence="2" id="KW-0645">Protease</keyword>
<evidence type="ECO:0000256" key="4">
    <source>
        <dbReference type="ARBA" id="ARBA00022807"/>
    </source>
</evidence>
<evidence type="ECO:0000256" key="1">
    <source>
        <dbReference type="ARBA" id="ARBA00007074"/>
    </source>
</evidence>
<feature type="region of interest" description="Disordered" evidence="5">
    <location>
        <begin position="85"/>
        <end position="125"/>
    </location>
</feature>
<dbReference type="GO" id="GO:0006508">
    <property type="term" value="P:proteolysis"/>
    <property type="evidence" value="ECO:0007669"/>
    <property type="project" value="UniProtKB-KW"/>
</dbReference>
<dbReference type="KEGG" id="dmt:DESME_06285"/>
<keyword evidence="3 8" id="KW-0378">Hydrolase</keyword>
<feature type="domain" description="NlpC/P60" evidence="7">
    <location>
        <begin position="123"/>
        <end position="243"/>
    </location>
</feature>
<reference evidence="8 9" key="1">
    <citation type="submission" date="2013-12" db="EMBL/GenBank/DDBJ databases">
        <authorList>
            <consortium name="DOE Joint Genome Institute"/>
            <person name="Smidt H."/>
            <person name="Huntemann M."/>
            <person name="Han J."/>
            <person name="Chen A."/>
            <person name="Kyrpides N."/>
            <person name="Mavromatis K."/>
            <person name="Markowitz V."/>
            <person name="Palaniappan K."/>
            <person name="Ivanova N."/>
            <person name="Schaumberg A."/>
            <person name="Pati A."/>
            <person name="Liolios K."/>
            <person name="Nordberg H.P."/>
            <person name="Cantor M.N."/>
            <person name="Hua S.X."/>
            <person name="Woyke T."/>
        </authorList>
    </citation>
    <scope>NUCLEOTIDE SEQUENCE [LARGE SCALE GENOMIC DNA]</scope>
    <source>
        <strain evidence="9">DSM 15288</strain>
    </source>
</reference>
<dbReference type="GO" id="GO:0008234">
    <property type="term" value="F:cysteine-type peptidase activity"/>
    <property type="evidence" value="ECO:0007669"/>
    <property type="project" value="UniProtKB-KW"/>
</dbReference>
<protein>
    <submittedName>
        <fullName evidence="8">Hydrolase</fullName>
    </submittedName>
</protein>
<gene>
    <name evidence="8" type="ORF">DESME_06285</name>
</gene>
<evidence type="ECO:0000256" key="2">
    <source>
        <dbReference type="ARBA" id="ARBA00022670"/>
    </source>
</evidence>
<dbReference type="OrthoDB" id="9808890at2"/>
<feature type="chain" id="PRO_5004788559" evidence="6">
    <location>
        <begin position="34"/>
        <end position="244"/>
    </location>
</feature>
<dbReference type="InterPro" id="IPR000064">
    <property type="entry name" value="NLP_P60_dom"/>
</dbReference>
<dbReference type="PROSITE" id="PS51935">
    <property type="entry name" value="NLPC_P60"/>
    <property type="match status" value="1"/>
</dbReference>
<dbReference type="PANTHER" id="PTHR47053">
    <property type="entry name" value="MUREIN DD-ENDOPEPTIDASE MEPH-RELATED"/>
    <property type="match status" value="1"/>
</dbReference>
<evidence type="ECO:0000313" key="9">
    <source>
        <dbReference type="Proteomes" id="UP000010847"/>
    </source>
</evidence>
<evidence type="ECO:0000256" key="5">
    <source>
        <dbReference type="SAM" id="MobiDB-lite"/>
    </source>
</evidence>
<dbReference type="Pfam" id="PF00877">
    <property type="entry name" value="NLPC_P60"/>
    <property type="match status" value="1"/>
</dbReference>
<dbReference type="AlphaFoldDB" id="W0EB24"/>
<dbReference type="InterPro" id="IPR038765">
    <property type="entry name" value="Papain-like_cys_pep_sf"/>
</dbReference>
<dbReference type="Proteomes" id="UP000010847">
    <property type="component" value="Chromosome"/>
</dbReference>
<dbReference type="InterPro" id="IPR051202">
    <property type="entry name" value="Peptidase_C40"/>
</dbReference>
<dbReference type="EMBL" id="CP007032">
    <property type="protein sequence ID" value="AHF06708.1"/>
    <property type="molecule type" value="Genomic_DNA"/>
</dbReference>
<dbReference type="SUPFAM" id="SSF54001">
    <property type="entry name" value="Cysteine proteinases"/>
    <property type="match status" value="1"/>
</dbReference>
<dbReference type="RefSeq" id="WP_006715618.1">
    <property type="nucleotide sequence ID" value="NZ_CP007032.1"/>
</dbReference>
<keyword evidence="6" id="KW-0732">Signal</keyword>